<dbReference type="InterPro" id="IPR011049">
    <property type="entry name" value="Serralysin-like_metalloprot_C"/>
</dbReference>
<evidence type="ECO:0000256" key="3">
    <source>
        <dbReference type="ARBA" id="ARBA00022837"/>
    </source>
</evidence>
<evidence type="ECO:0000256" key="1">
    <source>
        <dbReference type="ARBA" id="ARBA00004613"/>
    </source>
</evidence>
<comment type="subcellular location">
    <subcellularLocation>
        <location evidence="1">Secreted</location>
    </subcellularLocation>
</comment>
<dbReference type="InterPro" id="IPR018511">
    <property type="entry name" value="Hemolysin-typ_Ca-bd_CS"/>
</dbReference>
<evidence type="ECO:0000313" key="5">
    <source>
        <dbReference type="EMBL" id="TCO99886.1"/>
    </source>
</evidence>
<evidence type="ECO:0000259" key="4">
    <source>
        <dbReference type="Pfam" id="PF06594"/>
    </source>
</evidence>
<proteinExistence type="predicted"/>
<sequence length="398" mass="41218">MSYYSWSGIKVPFWGAWGGSKGYNVCVSRTKNAECGVDAIGTKGNDSITGTWFNDKLFGGDGNDTLKGLAGNDYLDGGKGADTMIGGWGDDVYVVDDECDVVSECLWQGNDTVISYIDYTLGNHVENLVAAGDKALTLNGNNLDNIISGNAADNVINGGGGNDKLYGGDGCDTLNGGEGCDVLYGEHGDDKLSGGAGADKLYGGEGNDWLDGGSGNDVLYGGAGDDILIGGGGRDALYGEDGDDNLYGSNDADCLDGGNGCDVLDGGYGNDWLNGGAGGDTYIYGKNYGHDTIVDCGDPCDTDRIEFKSDICLTDLCFTASHGNLIISAGKGDSITVKNWFYGEQNQIEMLSFNSNDISVSNEQINAAFNHSSYGASVSGASLAAMVQEQAAQTAAVI</sequence>
<evidence type="ECO:0000313" key="6">
    <source>
        <dbReference type="EMBL" id="UOO79418.1"/>
    </source>
</evidence>
<keyword evidence="3" id="KW-0106">Calcium</keyword>
<organism evidence="6 8">
    <name type="scientific">Uruburuella suis</name>
    <dbReference type="NCBI Taxonomy" id="252130"/>
    <lineage>
        <taxon>Bacteria</taxon>
        <taxon>Pseudomonadati</taxon>
        <taxon>Pseudomonadota</taxon>
        <taxon>Betaproteobacteria</taxon>
        <taxon>Neisseriales</taxon>
        <taxon>Neisseriaceae</taxon>
        <taxon>Uruburuella</taxon>
    </lineage>
</organism>
<dbReference type="EMBL" id="SLXE01000039">
    <property type="protein sequence ID" value="TCO99886.1"/>
    <property type="molecule type" value="Genomic_DNA"/>
</dbReference>
<dbReference type="InterPro" id="IPR010566">
    <property type="entry name" value="Haemolys_ca-bd"/>
</dbReference>
<dbReference type="PANTHER" id="PTHR38340">
    <property type="entry name" value="S-LAYER PROTEIN"/>
    <property type="match status" value="1"/>
</dbReference>
<dbReference type="GO" id="GO:0005509">
    <property type="term" value="F:calcium ion binding"/>
    <property type="evidence" value="ECO:0007669"/>
    <property type="project" value="InterPro"/>
</dbReference>
<dbReference type="Proteomes" id="UP000294721">
    <property type="component" value="Unassembled WGS sequence"/>
</dbReference>
<dbReference type="Proteomes" id="UP000829756">
    <property type="component" value="Chromosome"/>
</dbReference>
<dbReference type="InterPro" id="IPR001343">
    <property type="entry name" value="Hemolysn_Ca-bd"/>
</dbReference>
<evidence type="ECO:0000313" key="7">
    <source>
        <dbReference type="Proteomes" id="UP000294721"/>
    </source>
</evidence>
<reference evidence="6" key="3">
    <citation type="journal article" date="2022" name="Res Sq">
        <title>Evolution of multicellular longitudinally dividing oral cavity symbionts (Neisseriaceae).</title>
        <authorList>
            <person name="Nyongesa S."/>
            <person name="Weber P."/>
            <person name="Bernet E."/>
            <person name="Pullido F."/>
            <person name="Nieckarz M."/>
            <person name="Delaby M."/>
            <person name="Nieves C."/>
            <person name="Viehboeck T."/>
            <person name="Krause N."/>
            <person name="Rivera-Millot A."/>
            <person name="Nakamura A."/>
            <person name="Vischer N."/>
            <person name="VanNieuwenhze M."/>
            <person name="Brun Y."/>
            <person name="Cava F."/>
            <person name="Bulgheresi S."/>
            <person name="Veyrier F."/>
        </authorList>
    </citation>
    <scope>NUCLEOTIDE SEQUENCE</scope>
    <source>
        <strain evidence="6">1258/02</strain>
    </source>
</reference>
<name>A0AAE9GX21_9NEIS</name>
<evidence type="ECO:0000256" key="2">
    <source>
        <dbReference type="ARBA" id="ARBA00022525"/>
    </source>
</evidence>
<dbReference type="RefSeq" id="WP_132954765.1">
    <property type="nucleotide sequence ID" value="NZ_CALJUB010000052.1"/>
</dbReference>
<evidence type="ECO:0000313" key="8">
    <source>
        <dbReference type="Proteomes" id="UP000829756"/>
    </source>
</evidence>
<keyword evidence="2" id="KW-0964">Secreted</keyword>
<dbReference type="PRINTS" id="PR00313">
    <property type="entry name" value="CABNDNGRPT"/>
</dbReference>
<dbReference type="PROSITE" id="PS00330">
    <property type="entry name" value="HEMOLYSIN_CALCIUM"/>
    <property type="match status" value="3"/>
</dbReference>
<dbReference type="Pfam" id="PF00353">
    <property type="entry name" value="HemolysinCabind"/>
    <property type="match status" value="4"/>
</dbReference>
<protein>
    <submittedName>
        <fullName evidence="5 6">Calcium-binding protein</fullName>
    </submittedName>
</protein>
<reference evidence="5 7" key="1">
    <citation type="submission" date="2019-03" db="EMBL/GenBank/DDBJ databases">
        <title>Genomic Encyclopedia of Type Strains, Phase IV (KMG-IV): sequencing the most valuable type-strain genomes for metagenomic binning, comparative biology and taxonomic classification.</title>
        <authorList>
            <person name="Goeker M."/>
        </authorList>
    </citation>
    <scope>NUCLEOTIDE SEQUENCE [LARGE SCALE GENOMIC DNA]</scope>
    <source>
        <strain evidence="5 7">DSM 17474</strain>
    </source>
</reference>
<reference evidence="6" key="2">
    <citation type="submission" date="2021-12" db="EMBL/GenBank/DDBJ databases">
        <authorList>
            <person name="Veyrier F.J."/>
        </authorList>
    </citation>
    <scope>NUCLEOTIDE SEQUENCE</scope>
    <source>
        <strain evidence="6">1258/02</strain>
    </source>
</reference>
<dbReference type="Gene3D" id="2.150.10.10">
    <property type="entry name" value="Serralysin-like metalloprotease, C-terminal"/>
    <property type="match status" value="4"/>
</dbReference>
<dbReference type="SUPFAM" id="SSF51120">
    <property type="entry name" value="beta-Roll"/>
    <property type="match status" value="4"/>
</dbReference>
<dbReference type="GO" id="GO:0005576">
    <property type="term" value="C:extracellular region"/>
    <property type="evidence" value="ECO:0007669"/>
    <property type="project" value="UniProtKB-SubCell"/>
</dbReference>
<accession>A0AAE9GX21</accession>
<dbReference type="KEGG" id="usu:LVJ78_12205"/>
<dbReference type="Pfam" id="PF06594">
    <property type="entry name" value="HCBP_related"/>
    <property type="match status" value="1"/>
</dbReference>
<feature type="domain" description="Haemolysin-type calcium binding-related" evidence="4">
    <location>
        <begin position="325"/>
        <end position="354"/>
    </location>
</feature>
<dbReference type="PANTHER" id="PTHR38340:SF1">
    <property type="entry name" value="S-LAYER PROTEIN"/>
    <property type="match status" value="1"/>
</dbReference>
<gene>
    <name evidence="5" type="ORF">EV680_13911</name>
    <name evidence="6" type="ORF">LVJ78_12205</name>
</gene>
<keyword evidence="7" id="KW-1185">Reference proteome</keyword>
<dbReference type="EMBL" id="CP091507">
    <property type="protein sequence ID" value="UOO79418.1"/>
    <property type="molecule type" value="Genomic_DNA"/>
</dbReference>
<dbReference type="InterPro" id="IPR050557">
    <property type="entry name" value="RTX_toxin/Mannuronan_C5-epim"/>
</dbReference>
<dbReference type="AlphaFoldDB" id="A0AAE9GX21"/>